<dbReference type="SUPFAM" id="SSF51621">
    <property type="entry name" value="Phosphoenolpyruvate/pyruvate domain"/>
    <property type="match status" value="1"/>
</dbReference>
<reference evidence="7 8" key="1">
    <citation type="submission" date="2016-03" db="EMBL/GenBank/DDBJ databases">
        <authorList>
            <consortium name="Pathogen Informatics"/>
        </authorList>
    </citation>
    <scope>NUCLEOTIDE SEQUENCE [LARGE SCALE GENOMIC DNA]</scope>
    <source>
        <strain evidence="7 8">NCTC13364</strain>
    </source>
</reference>
<accession>A0A157Q8R3</accession>
<evidence type="ECO:0000256" key="1">
    <source>
        <dbReference type="ARBA" id="ARBA00001050"/>
    </source>
</evidence>
<organism evidence="7 8">
    <name type="scientific">Bordetella ansorpii</name>
    <dbReference type="NCBI Taxonomy" id="288768"/>
    <lineage>
        <taxon>Bacteria</taxon>
        <taxon>Pseudomonadati</taxon>
        <taxon>Pseudomonadota</taxon>
        <taxon>Betaproteobacteria</taxon>
        <taxon>Burkholderiales</taxon>
        <taxon>Alcaligenaceae</taxon>
        <taxon>Bordetella</taxon>
    </lineage>
</organism>
<dbReference type="Proteomes" id="UP000077037">
    <property type="component" value="Unassembled WGS sequence"/>
</dbReference>
<comment type="catalytic activity">
    <reaction evidence="1">
        <text>(2S,3R)-3-hydroxybutane-1,2,3-tricarboxylate = pyruvate + succinate</text>
        <dbReference type="Rhea" id="RHEA:16809"/>
        <dbReference type="ChEBI" id="CHEBI:15361"/>
        <dbReference type="ChEBI" id="CHEBI:30031"/>
        <dbReference type="ChEBI" id="CHEBI:57429"/>
        <dbReference type="EC" id="4.1.3.30"/>
    </reaction>
</comment>
<comment type="subunit">
    <text evidence="4">Homotetramer; dimer of dimers.</text>
</comment>
<gene>
    <name evidence="7" type="primary">bcpA_4</name>
    <name evidence="7" type="ORF">SAMEA1982600_03375</name>
</gene>
<dbReference type="EC" id="4.1.3.30" evidence="3"/>
<dbReference type="CDD" id="cd00377">
    <property type="entry name" value="ICL_PEPM"/>
    <property type="match status" value="1"/>
</dbReference>
<evidence type="ECO:0000313" key="7">
    <source>
        <dbReference type="EMBL" id="SAI42121.1"/>
    </source>
</evidence>
<dbReference type="GO" id="GO:0016740">
    <property type="term" value="F:transferase activity"/>
    <property type="evidence" value="ECO:0007669"/>
    <property type="project" value="UniProtKB-KW"/>
</dbReference>
<dbReference type="Pfam" id="PF13714">
    <property type="entry name" value="PEP_mutase"/>
    <property type="match status" value="1"/>
</dbReference>
<name>A0A157Q8R3_9BORD</name>
<dbReference type="InterPro" id="IPR015813">
    <property type="entry name" value="Pyrv/PenolPyrv_kinase-like_dom"/>
</dbReference>
<keyword evidence="7" id="KW-0808">Transferase</keyword>
<dbReference type="EMBL" id="FKBS01000017">
    <property type="protein sequence ID" value="SAI42121.1"/>
    <property type="molecule type" value="Genomic_DNA"/>
</dbReference>
<comment type="function">
    <text evidence="5">Involved in the catabolism of short chain fatty acids (SCFA) via the 2-methylcitrate cycle I (propionate degradation route). Catalyzes the thermodynamically favored C-C bond cleavage of (2R,3S)-2-methylisocitrate to yield pyruvate and succinate via an alpha-carboxy-carbanion intermediate.</text>
</comment>
<evidence type="ECO:0000256" key="2">
    <source>
        <dbReference type="ARBA" id="ARBA00009282"/>
    </source>
</evidence>
<dbReference type="Gene3D" id="3.20.20.60">
    <property type="entry name" value="Phosphoenolpyruvate-binding domains"/>
    <property type="match status" value="1"/>
</dbReference>
<evidence type="ECO:0000256" key="6">
    <source>
        <dbReference type="ARBA" id="ARBA00073849"/>
    </source>
</evidence>
<keyword evidence="7" id="KW-0456">Lyase</keyword>
<dbReference type="RefSeq" id="WP_235816897.1">
    <property type="nucleotide sequence ID" value="NZ_FKBS01000017.1"/>
</dbReference>
<dbReference type="AlphaFoldDB" id="A0A157Q8R3"/>
<evidence type="ECO:0000256" key="5">
    <source>
        <dbReference type="ARBA" id="ARBA00057039"/>
    </source>
</evidence>
<evidence type="ECO:0000256" key="4">
    <source>
        <dbReference type="ARBA" id="ARBA00044762"/>
    </source>
</evidence>
<dbReference type="InterPro" id="IPR040442">
    <property type="entry name" value="Pyrv_kinase-like_dom_sf"/>
</dbReference>
<evidence type="ECO:0000313" key="8">
    <source>
        <dbReference type="Proteomes" id="UP000077037"/>
    </source>
</evidence>
<dbReference type="InterPro" id="IPR039556">
    <property type="entry name" value="ICL/PEPM"/>
</dbReference>
<proteinExistence type="inferred from homology"/>
<dbReference type="PANTHER" id="PTHR42905">
    <property type="entry name" value="PHOSPHOENOLPYRUVATE CARBOXYLASE"/>
    <property type="match status" value="1"/>
</dbReference>
<evidence type="ECO:0000256" key="3">
    <source>
        <dbReference type="ARBA" id="ARBA00012260"/>
    </source>
</evidence>
<protein>
    <recommendedName>
        <fullName evidence="6">2-methylisocitrate lyase</fullName>
        <ecNumber evidence="3">4.1.3.30</ecNumber>
    </recommendedName>
</protein>
<dbReference type="PANTHER" id="PTHR42905:SF5">
    <property type="entry name" value="CARBOXYVINYL-CARBOXYPHOSPHONATE PHOSPHORYLMUTASE, CHLOROPLASTIC"/>
    <property type="match status" value="1"/>
</dbReference>
<dbReference type="GO" id="GO:0046421">
    <property type="term" value="F:methylisocitrate lyase activity"/>
    <property type="evidence" value="ECO:0007669"/>
    <property type="project" value="UniProtKB-EC"/>
</dbReference>
<sequence>MTLSREIPANAVPGVLRVKPARTRLLSALTQGDALNIVPGAYDCITARLVERAGFQAVYVTGSGISMSALGAPDVSLMSFSEVLDRVRQICDVVDIPVIADADTGYGGPLNVIRTVRELERAGVAGIQLEDQAWPKKCGHEPNRTVVPEREMIDRIKAAVDNRADADLHIVARTDARTTQGLAAAIDRANRYREAGADVIFVESPESEQELAQVAQSVDAPVLANMVEGGRTPILTGERLRELGYRYAIYPNALTRALSFAGARMLASLAEQGSTHAQRDAMLDHRALWNLFDYPQWTALEDRYSGKDGEA</sequence>
<dbReference type="FunFam" id="3.20.20.60:FF:000009">
    <property type="entry name" value="2-methylisocitrate lyase"/>
    <property type="match status" value="1"/>
</dbReference>
<comment type="similarity">
    <text evidence="2">Belongs to the isocitrate lyase/PEP mutase superfamily. Methylisocitrate lyase family.</text>
</comment>